<proteinExistence type="predicted"/>
<evidence type="ECO:0000313" key="3">
    <source>
        <dbReference type="Proteomes" id="UP001597046"/>
    </source>
</evidence>
<feature type="domain" description="Thioesterase" evidence="1">
    <location>
        <begin position="61"/>
        <end position="139"/>
    </location>
</feature>
<dbReference type="InterPro" id="IPR006683">
    <property type="entry name" value="Thioestr_dom"/>
</dbReference>
<dbReference type="Gene3D" id="3.10.129.10">
    <property type="entry name" value="Hotdog Thioesterase"/>
    <property type="match status" value="1"/>
</dbReference>
<dbReference type="RefSeq" id="WP_386054298.1">
    <property type="nucleotide sequence ID" value="NZ_JBHTKH010000016.1"/>
</dbReference>
<dbReference type="SUPFAM" id="SSF54637">
    <property type="entry name" value="Thioesterase/thiol ester dehydrase-isomerase"/>
    <property type="match status" value="1"/>
</dbReference>
<dbReference type="GO" id="GO:0016787">
    <property type="term" value="F:hydrolase activity"/>
    <property type="evidence" value="ECO:0007669"/>
    <property type="project" value="UniProtKB-KW"/>
</dbReference>
<dbReference type="EC" id="3.1.2.-" evidence="2"/>
<dbReference type="Pfam" id="PF03061">
    <property type="entry name" value="4HBT"/>
    <property type="match status" value="1"/>
</dbReference>
<comment type="caution">
    <text evidence="2">The sequence shown here is derived from an EMBL/GenBank/DDBJ whole genome shotgun (WGS) entry which is preliminary data.</text>
</comment>
<keyword evidence="3" id="KW-1185">Reference proteome</keyword>
<keyword evidence="2" id="KW-0378">Hydrolase</keyword>
<evidence type="ECO:0000259" key="1">
    <source>
        <dbReference type="Pfam" id="PF03061"/>
    </source>
</evidence>
<evidence type="ECO:0000313" key="2">
    <source>
        <dbReference type="EMBL" id="MFD1056242.1"/>
    </source>
</evidence>
<dbReference type="InterPro" id="IPR029069">
    <property type="entry name" value="HotDog_dom_sf"/>
</dbReference>
<gene>
    <name evidence="2" type="ORF">ACFQ2V_18170</name>
</gene>
<protein>
    <submittedName>
        <fullName evidence="2">PaaI family thioesterase</fullName>
        <ecNumber evidence="2">3.1.2.-</ecNumber>
    </submittedName>
</protein>
<sequence length="159" mass="17250">MPDTSTQLSIQELLYPDLPCFGCGQGNDKGLRLTSYPLGGAAADGVTASFMPWPEHDNGLGYLNGGIIGTVLDCHSAAAVMLEAERRGWPPLPGADLSYVTAGLDVRYLRPAPLHDPVELFAVVTAADEPQMTVDVELRFDGKVRARATALWKRWRPRT</sequence>
<dbReference type="Proteomes" id="UP001597046">
    <property type="component" value="Unassembled WGS sequence"/>
</dbReference>
<organism evidence="2 3">
    <name type="scientific">Terrabacter terrigena</name>
    <dbReference type="NCBI Taxonomy" id="574718"/>
    <lineage>
        <taxon>Bacteria</taxon>
        <taxon>Bacillati</taxon>
        <taxon>Actinomycetota</taxon>
        <taxon>Actinomycetes</taxon>
        <taxon>Micrococcales</taxon>
        <taxon>Intrasporangiaceae</taxon>
        <taxon>Terrabacter</taxon>
    </lineage>
</organism>
<accession>A0ABW3N275</accession>
<dbReference type="CDD" id="cd03443">
    <property type="entry name" value="PaaI_thioesterase"/>
    <property type="match status" value="1"/>
</dbReference>
<reference evidence="3" key="1">
    <citation type="journal article" date="2019" name="Int. J. Syst. Evol. Microbiol.">
        <title>The Global Catalogue of Microorganisms (GCM) 10K type strain sequencing project: providing services to taxonomists for standard genome sequencing and annotation.</title>
        <authorList>
            <consortium name="The Broad Institute Genomics Platform"/>
            <consortium name="The Broad Institute Genome Sequencing Center for Infectious Disease"/>
            <person name="Wu L."/>
            <person name="Ma J."/>
        </authorList>
    </citation>
    <scope>NUCLEOTIDE SEQUENCE [LARGE SCALE GENOMIC DNA]</scope>
    <source>
        <strain evidence="3">CCUG 57508</strain>
    </source>
</reference>
<name>A0ABW3N275_9MICO</name>
<dbReference type="EMBL" id="JBHTKH010000016">
    <property type="protein sequence ID" value="MFD1056242.1"/>
    <property type="molecule type" value="Genomic_DNA"/>
</dbReference>